<dbReference type="Proteomes" id="UP001501083">
    <property type="component" value="Unassembled WGS sequence"/>
</dbReference>
<organism evidence="1 2">
    <name type="scientific">Lysobacter panacisoli</name>
    <dbReference type="NCBI Taxonomy" id="1255263"/>
    <lineage>
        <taxon>Bacteria</taxon>
        <taxon>Pseudomonadati</taxon>
        <taxon>Pseudomonadota</taxon>
        <taxon>Gammaproteobacteria</taxon>
        <taxon>Lysobacterales</taxon>
        <taxon>Lysobacteraceae</taxon>
        <taxon>Lysobacter</taxon>
    </lineage>
</organism>
<sequence>MNAPRHTMYATAVKLLWTGGWDSTFRLLQLLLRHRVPVIPYYLEDPTRASTTTELATMARIAAHLRENYPHTCELLLPLRVSAVTDVVPDASLTDALREIRRRSYIGSQYEWLPAFCEQHGITGMELGVHIDDKVQALMRPFARDFEHPAGFRSVRADPRHAETAEYRLFRYFSFPLFHIDKVGIGEESDRAGWSEIMEMTWFCHTPVRGQPCGVCAPCVYTIEEGLARRVPASRRMISFFYRRFALPLKAPLRHLRTSLRSVRSGRGPAAPGIGGS</sequence>
<dbReference type="RefSeq" id="WP_158986331.1">
    <property type="nucleotide sequence ID" value="NZ_BAABKY010000002.1"/>
</dbReference>
<reference evidence="2" key="1">
    <citation type="journal article" date="2019" name="Int. J. Syst. Evol. Microbiol.">
        <title>The Global Catalogue of Microorganisms (GCM) 10K type strain sequencing project: providing services to taxonomists for standard genome sequencing and annotation.</title>
        <authorList>
            <consortium name="The Broad Institute Genomics Platform"/>
            <consortium name="The Broad Institute Genome Sequencing Center for Infectious Disease"/>
            <person name="Wu L."/>
            <person name="Ma J."/>
        </authorList>
    </citation>
    <scope>NUCLEOTIDE SEQUENCE [LARGE SCALE GENOMIC DNA]</scope>
    <source>
        <strain evidence="2">JCM 19212</strain>
    </source>
</reference>
<dbReference type="SUPFAM" id="SSF52402">
    <property type="entry name" value="Adenine nucleotide alpha hydrolases-like"/>
    <property type="match status" value="1"/>
</dbReference>
<dbReference type="EMBL" id="BAABKY010000002">
    <property type="protein sequence ID" value="GAA5074028.1"/>
    <property type="molecule type" value="Genomic_DNA"/>
</dbReference>
<evidence type="ECO:0000313" key="2">
    <source>
        <dbReference type="Proteomes" id="UP001501083"/>
    </source>
</evidence>
<name>A0ABP9L9N5_9GAMM</name>
<proteinExistence type="predicted"/>
<keyword evidence="2" id="KW-1185">Reference proteome</keyword>
<dbReference type="InterPro" id="IPR014729">
    <property type="entry name" value="Rossmann-like_a/b/a_fold"/>
</dbReference>
<dbReference type="Gene3D" id="3.40.50.620">
    <property type="entry name" value="HUPs"/>
    <property type="match status" value="1"/>
</dbReference>
<evidence type="ECO:0008006" key="3">
    <source>
        <dbReference type="Google" id="ProtNLM"/>
    </source>
</evidence>
<comment type="caution">
    <text evidence="1">The sequence shown here is derived from an EMBL/GenBank/DDBJ whole genome shotgun (WGS) entry which is preliminary data.</text>
</comment>
<evidence type="ECO:0000313" key="1">
    <source>
        <dbReference type="EMBL" id="GAA5074028.1"/>
    </source>
</evidence>
<gene>
    <name evidence="1" type="ORF">GCM10025759_15800</name>
</gene>
<protein>
    <recommendedName>
        <fullName evidence="3">7-cyano-7-deazaguanine synthase</fullName>
    </recommendedName>
</protein>
<accession>A0ABP9L9N5</accession>